<protein>
    <submittedName>
        <fullName evidence="2">Uncharacterized protein</fullName>
    </submittedName>
</protein>
<dbReference type="EMBL" id="ML769413">
    <property type="protein sequence ID" value="KAE9404870.1"/>
    <property type="molecule type" value="Genomic_DNA"/>
</dbReference>
<organism evidence="2 3">
    <name type="scientific">Gymnopus androsaceus JB14</name>
    <dbReference type="NCBI Taxonomy" id="1447944"/>
    <lineage>
        <taxon>Eukaryota</taxon>
        <taxon>Fungi</taxon>
        <taxon>Dikarya</taxon>
        <taxon>Basidiomycota</taxon>
        <taxon>Agaricomycotina</taxon>
        <taxon>Agaricomycetes</taxon>
        <taxon>Agaricomycetidae</taxon>
        <taxon>Agaricales</taxon>
        <taxon>Marasmiineae</taxon>
        <taxon>Omphalotaceae</taxon>
        <taxon>Gymnopus</taxon>
    </lineage>
</organism>
<keyword evidence="3" id="KW-1185">Reference proteome</keyword>
<dbReference type="OrthoDB" id="3100624at2759"/>
<evidence type="ECO:0000313" key="3">
    <source>
        <dbReference type="Proteomes" id="UP000799118"/>
    </source>
</evidence>
<evidence type="ECO:0000313" key="2">
    <source>
        <dbReference type="EMBL" id="KAE9404870.1"/>
    </source>
</evidence>
<proteinExistence type="predicted"/>
<dbReference type="Proteomes" id="UP000799118">
    <property type="component" value="Unassembled WGS sequence"/>
</dbReference>
<evidence type="ECO:0000256" key="1">
    <source>
        <dbReference type="SAM" id="MobiDB-lite"/>
    </source>
</evidence>
<name>A0A6A4I4Q0_9AGAR</name>
<sequence>MPRARTASAIAKSQLTPEQKAENRKNSRAKANRNYRLRYVVITFNAPLSCRKGQKLKEMERRRMMQRRGAMDGDEKAAAKLQRKESDTKYYLKNRDTILDDARWSRINKWTDQWNGHPPGIYKCRNGSKRIGKSENSAVG</sequence>
<feature type="region of interest" description="Disordered" evidence="1">
    <location>
        <begin position="1"/>
        <end position="30"/>
    </location>
</feature>
<dbReference type="AlphaFoldDB" id="A0A6A4I4Q0"/>
<gene>
    <name evidence="2" type="ORF">BT96DRAFT_988956</name>
</gene>
<reference evidence="2" key="1">
    <citation type="journal article" date="2019" name="Environ. Microbiol.">
        <title>Fungal ecological strategies reflected in gene transcription - a case study of two litter decomposers.</title>
        <authorList>
            <person name="Barbi F."/>
            <person name="Kohler A."/>
            <person name="Barry K."/>
            <person name="Baskaran P."/>
            <person name="Daum C."/>
            <person name="Fauchery L."/>
            <person name="Ihrmark K."/>
            <person name="Kuo A."/>
            <person name="LaButti K."/>
            <person name="Lipzen A."/>
            <person name="Morin E."/>
            <person name="Grigoriev I.V."/>
            <person name="Henrissat B."/>
            <person name="Lindahl B."/>
            <person name="Martin F."/>
        </authorList>
    </citation>
    <scope>NUCLEOTIDE SEQUENCE</scope>
    <source>
        <strain evidence="2">JB14</strain>
    </source>
</reference>
<accession>A0A6A4I4Q0</accession>